<accession>A0A8J7G5B1</accession>
<dbReference type="GO" id="GO:0016787">
    <property type="term" value="F:hydrolase activity"/>
    <property type="evidence" value="ECO:0007669"/>
    <property type="project" value="UniProtKB-KW"/>
</dbReference>
<dbReference type="InterPro" id="IPR003778">
    <property type="entry name" value="CT_A_B"/>
</dbReference>
<keyword evidence="2" id="KW-0378">Hydrolase</keyword>
<dbReference type="AlphaFoldDB" id="A0A8J7G5B1"/>
<evidence type="ECO:0000256" key="2">
    <source>
        <dbReference type="ARBA" id="ARBA00022801"/>
    </source>
</evidence>
<evidence type="ECO:0000256" key="3">
    <source>
        <dbReference type="ARBA" id="ARBA00022840"/>
    </source>
</evidence>
<dbReference type="PANTHER" id="PTHR43309">
    <property type="entry name" value="5-OXOPROLINASE SUBUNIT C"/>
    <property type="match status" value="1"/>
</dbReference>
<evidence type="ECO:0000259" key="4">
    <source>
        <dbReference type="SMART" id="SM00797"/>
    </source>
</evidence>
<reference evidence="5" key="1">
    <citation type="submission" date="2020-11" db="EMBL/GenBank/DDBJ databases">
        <title>Multidrug resistant novel bacterium Savagea serpentis sp. nov., isolated from the scats of a vine snake (Ahaetulla nasuta).</title>
        <authorList>
            <person name="Venkata Ramana V."/>
            <person name="Vikas Patil S."/>
            <person name="Yogita Lugani V."/>
        </authorList>
    </citation>
    <scope>NUCLEOTIDE SEQUENCE</scope>
    <source>
        <strain evidence="5">SN6</strain>
    </source>
</reference>
<keyword evidence="6" id="KW-1185">Reference proteome</keyword>
<evidence type="ECO:0000313" key="6">
    <source>
        <dbReference type="Proteomes" id="UP000622653"/>
    </source>
</evidence>
<sequence>MECISVRKKGLFTTIQDEGRLAYAADGVSRSGVMDGFAARYANILVGNPQHAAVLEMTLVGTDVDILTKSAIAITGANLSPALNGQPMDLWKVYLVQAGDRVTFGRRITGARAYMAIDGGFDVPLVMGSASTFTRGAYGGFEGRTLEKGDVLCKKRNMHPLEKLKGRRLRPQEIPVYDANRPIRFIRGPHFDQFEQASLEEFLTKSYTITNDSDRMGYRLTGPSLQHRQGPDIISDYVACGTIQVPGSEQPIIHMADCGTSGGYTKIGVIITVDLSEVAQRIPGEQIRFDMIDVDEANRIYREQNQQMTKVALNNRMI</sequence>
<dbReference type="Pfam" id="PF02626">
    <property type="entry name" value="CT_A_B"/>
    <property type="match status" value="1"/>
</dbReference>
<gene>
    <name evidence="5" type="ORF">IRY55_04470</name>
</gene>
<protein>
    <submittedName>
        <fullName evidence="5">Biotin-dependent carboxyltransferase</fullName>
    </submittedName>
</protein>
<dbReference type="PANTHER" id="PTHR43309:SF5">
    <property type="entry name" value="5-OXOPROLINASE SUBUNIT C"/>
    <property type="match status" value="1"/>
</dbReference>
<evidence type="ECO:0000256" key="1">
    <source>
        <dbReference type="ARBA" id="ARBA00022741"/>
    </source>
</evidence>
<dbReference type="GO" id="GO:0005524">
    <property type="term" value="F:ATP binding"/>
    <property type="evidence" value="ECO:0007669"/>
    <property type="project" value="UniProtKB-KW"/>
</dbReference>
<evidence type="ECO:0000313" key="5">
    <source>
        <dbReference type="EMBL" id="MBF4500611.1"/>
    </source>
</evidence>
<dbReference type="RefSeq" id="WP_194562041.1">
    <property type="nucleotide sequence ID" value="NZ_JADKPV010000001.1"/>
</dbReference>
<proteinExistence type="predicted"/>
<feature type="domain" description="Carboxyltransferase" evidence="4">
    <location>
        <begin position="25"/>
        <end position="307"/>
    </location>
</feature>
<dbReference type="NCBIfam" id="TIGR00724">
    <property type="entry name" value="urea_amlyse_rel"/>
    <property type="match status" value="1"/>
</dbReference>
<keyword evidence="3" id="KW-0067">ATP-binding</keyword>
<dbReference type="SMART" id="SM00797">
    <property type="entry name" value="AHS2"/>
    <property type="match status" value="1"/>
</dbReference>
<dbReference type="SUPFAM" id="SSF50891">
    <property type="entry name" value="Cyclophilin-like"/>
    <property type="match status" value="1"/>
</dbReference>
<dbReference type="EMBL" id="JADKPV010000001">
    <property type="protein sequence ID" value="MBF4500611.1"/>
    <property type="molecule type" value="Genomic_DNA"/>
</dbReference>
<dbReference type="Gene3D" id="2.40.100.10">
    <property type="entry name" value="Cyclophilin-like"/>
    <property type="match status" value="1"/>
</dbReference>
<comment type="caution">
    <text evidence="5">The sequence shown here is derived from an EMBL/GenBank/DDBJ whole genome shotgun (WGS) entry which is preliminary data.</text>
</comment>
<dbReference type="InterPro" id="IPR052708">
    <property type="entry name" value="PxpC"/>
</dbReference>
<name>A0A8J7G5B1_9BACL</name>
<dbReference type="InterPro" id="IPR029000">
    <property type="entry name" value="Cyclophilin-like_dom_sf"/>
</dbReference>
<dbReference type="Proteomes" id="UP000622653">
    <property type="component" value="Unassembled WGS sequence"/>
</dbReference>
<keyword evidence="1" id="KW-0547">Nucleotide-binding</keyword>
<organism evidence="5 6">
    <name type="scientific">Savagea serpentis</name>
    <dbReference type="NCBI Taxonomy" id="2785297"/>
    <lineage>
        <taxon>Bacteria</taxon>
        <taxon>Bacillati</taxon>
        <taxon>Bacillota</taxon>
        <taxon>Bacilli</taxon>
        <taxon>Bacillales</taxon>
        <taxon>Caryophanaceae</taxon>
        <taxon>Savagea</taxon>
    </lineage>
</organism>